<sequence>MDSPIAQDRVPSLSVDDNDTPATLEDSASSPSFIPQKRSADEDLDGTDDSDLEDDSLYQRLLALTFDSVATSIPKDHPQPTAEGQRQVEIKIQVLIKKYKEKDEHVRVLKQAAGDRSPSSQNHRQINARAFSPYRRHRQRNVATGQRNDAAESAPRKKSRSHIPAGTPSLPANLPLPNSEDEDDKSKVFDDLKVDNMDMESRPGFKTLIKEVEALIRAAEVPPHIRTRISACLKQASVKYQKASNTGLYRKTVIKVPNPKTPAELLGLLRPDKDKADSTQPDEEDLHPWRVLKDDLQIPVCAFPKASQAGLLLRAWDHKSECQIHDSLVGFLSGGASIELQTAAGRKSALAKHADWSNKTKTPFISATTSIEDIETIWAPVFQRRLKESGLHPNEKVAIINAHARLANGWPILRASDEMKHYAAPTPRKYGGKTGYRHLNYINEYLLPFRVGPPETVTTWLRRDIQAWCEKHDESVRGWYEKAAVPAFLEHEKARQEGRAYNTGGHCTCCGGLHSTLPTASAAD</sequence>
<keyword evidence="4" id="KW-1185">Reference proteome</keyword>
<evidence type="ECO:0000256" key="1">
    <source>
        <dbReference type="SAM" id="MobiDB-lite"/>
    </source>
</evidence>
<feature type="compositionally biased region" description="Low complexity" evidence="1">
    <location>
        <begin position="168"/>
        <end position="178"/>
    </location>
</feature>
<evidence type="ECO:0000313" key="3">
    <source>
        <dbReference type="EMBL" id="KAL3427276.1"/>
    </source>
</evidence>
<reference evidence="3 4" key="1">
    <citation type="submission" date="2024-06" db="EMBL/GenBank/DDBJ databases">
        <title>Complete genome of Phlyctema vagabunda strain 19-DSS-EL-015.</title>
        <authorList>
            <person name="Fiorenzani C."/>
        </authorList>
    </citation>
    <scope>NUCLEOTIDE SEQUENCE [LARGE SCALE GENOMIC DNA]</scope>
    <source>
        <strain evidence="3 4">19-DSS-EL-015</strain>
    </source>
</reference>
<feature type="domain" description="DUF7587" evidence="2">
    <location>
        <begin position="310"/>
        <end position="436"/>
    </location>
</feature>
<dbReference type="EMBL" id="JBFCZG010000001">
    <property type="protein sequence ID" value="KAL3427276.1"/>
    <property type="molecule type" value="Genomic_DNA"/>
</dbReference>
<dbReference type="Pfam" id="PF24494">
    <property type="entry name" value="DUF7587"/>
    <property type="match status" value="1"/>
</dbReference>
<dbReference type="Proteomes" id="UP001629113">
    <property type="component" value="Unassembled WGS sequence"/>
</dbReference>
<evidence type="ECO:0000259" key="2">
    <source>
        <dbReference type="Pfam" id="PF24494"/>
    </source>
</evidence>
<gene>
    <name evidence="3" type="ORF">PVAG01_00785</name>
</gene>
<accession>A0ABR4PVB7</accession>
<comment type="caution">
    <text evidence="3">The sequence shown here is derived from an EMBL/GenBank/DDBJ whole genome shotgun (WGS) entry which is preliminary data.</text>
</comment>
<name>A0ABR4PVB7_9HELO</name>
<proteinExistence type="predicted"/>
<dbReference type="InterPro" id="IPR056009">
    <property type="entry name" value="DUF7587"/>
</dbReference>
<organism evidence="3 4">
    <name type="scientific">Phlyctema vagabunda</name>
    <dbReference type="NCBI Taxonomy" id="108571"/>
    <lineage>
        <taxon>Eukaryota</taxon>
        <taxon>Fungi</taxon>
        <taxon>Dikarya</taxon>
        <taxon>Ascomycota</taxon>
        <taxon>Pezizomycotina</taxon>
        <taxon>Leotiomycetes</taxon>
        <taxon>Helotiales</taxon>
        <taxon>Dermateaceae</taxon>
        <taxon>Phlyctema</taxon>
    </lineage>
</organism>
<evidence type="ECO:0000313" key="4">
    <source>
        <dbReference type="Proteomes" id="UP001629113"/>
    </source>
</evidence>
<feature type="region of interest" description="Disordered" evidence="1">
    <location>
        <begin position="1"/>
        <end position="53"/>
    </location>
</feature>
<feature type="region of interest" description="Disordered" evidence="1">
    <location>
        <begin position="111"/>
        <end position="185"/>
    </location>
</feature>
<protein>
    <recommendedName>
        <fullName evidence="2">DUF7587 domain-containing protein</fullName>
    </recommendedName>
</protein>
<feature type="compositionally biased region" description="Acidic residues" evidence="1">
    <location>
        <begin position="42"/>
        <end position="53"/>
    </location>
</feature>